<dbReference type="AlphaFoldDB" id="A0AAJ7DXQ7"/>
<comment type="catalytic activity">
    <reaction evidence="14">
        <text>tRNA(Phe) + L-phenylalanine + ATP = L-phenylalanyl-tRNA(Phe) + AMP + diphosphate + H(+)</text>
        <dbReference type="Rhea" id="RHEA:19413"/>
        <dbReference type="Rhea" id="RHEA-COMP:9668"/>
        <dbReference type="Rhea" id="RHEA-COMP:9699"/>
        <dbReference type="ChEBI" id="CHEBI:15378"/>
        <dbReference type="ChEBI" id="CHEBI:30616"/>
        <dbReference type="ChEBI" id="CHEBI:33019"/>
        <dbReference type="ChEBI" id="CHEBI:58095"/>
        <dbReference type="ChEBI" id="CHEBI:78442"/>
        <dbReference type="ChEBI" id="CHEBI:78531"/>
        <dbReference type="ChEBI" id="CHEBI:456215"/>
        <dbReference type="EC" id="6.1.1.20"/>
    </reaction>
</comment>
<dbReference type="InterPro" id="IPR045864">
    <property type="entry name" value="aa-tRNA-synth_II/BPL/LPL"/>
</dbReference>
<dbReference type="InterPro" id="IPR036690">
    <property type="entry name" value="Fdx_antiC-bd_sf"/>
</dbReference>
<dbReference type="CDD" id="cd00496">
    <property type="entry name" value="PheRS_alpha_core"/>
    <property type="match status" value="1"/>
</dbReference>
<dbReference type="GO" id="GO:0000049">
    <property type="term" value="F:tRNA binding"/>
    <property type="evidence" value="ECO:0007669"/>
    <property type="project" value="InterPro"/>
</dbReference>
<evidence type="ECO:0000256" key="1">
    <source>
        <dbReference type="ARBA" id="ARBA00004305"/>
    </source>
</evidence>
<evidence type="ECO:0000256" key="3">
    <source>
        <dbReference type="ARBA" id="ARBA00011245"/>
    </source>
</evidence>
<dbReference type="Pfam" id="PF03147">
    <property type="entry name" value="FDX-ACB"/>
    <property type="match status" value="1"/>
</dbReference>
<dbReference type="PROSITE" id="PS50862">
    <property type="entry name" value="AA_TRNA_LIGASE_II"/>
    <property type="match status" value="1"/>
</dbReference>
<comment type="similarity">
    <text evidence="2">Belongs to the class-II aminoacyl-tRNA synthetase family.</text>
</comment>
<keyword evidence="19" id="KW-1185">Reference proteome</keyword>
<dbReference type="CTD" id="36547"/>
<evidence type="ECO:0000313" key="19">
    <source>
        <dbReference type="Proteomes" id="UP000695007"/>
    </source>
</evidence>
<dbReference type="GeneID" id="105364113"/>
<dbReference type="RefSeq" id="XP_011500279.1">
    <property type="nucleotide sequence ID" value="XM_011501977.1"/>
</dbReference>
<keyword evidence="8" id="KW-0648">Protein biosynthesis</keyword>
<dbReference type="InterPro" id="IPR004530">
    <property type="entry name" value="Phe-tRNA-synth_IIc_mito"/>
</dbReference>
<dbReference type="GO" id="GO:0006432">
    <property type="term" value="P:phenylalanyl-tRNA aminoacylation"/>
    <property type="evidence" value="ECO:0007669"/>
    <property type="project" value="InterPro"/>
</dbReference>
<dbReference type="Proteomes" id="UP000695007">
    <property type="component" value="Unplaced"/>
</dbReference>
<evidence type="ECO:0000256" key="8">
    <source>
        <dbReference type="ARBA" id="ARBA00022917"/>
    </source>
</evidence>
<keyword evidence="11" id="KW-0496">Mitochondrion</keyword>
<proteinExistence type="inferred from homology"/>
<evidence type="ECO:0000256" key="12">
    <source>
        <dbReference type="ARBA" id="ARBA00023146"/>
    </source>
</evidence>
<dbReference type="InterPro" id="IPR006195">
    <property type="entry name" value="aa-tRNA-synth_II"/>
</dbReference>
<feature type="domain" description="Aminoacyl-transfer RNA synthetases class-II family profile" evidence="17">
    <location>
        <begin position="160"/>
        <end position="343"/>
    </location>
</feature>
<dbReference type="SUPFAM" id="SSF55681">
    <property type="entry name" value="Class II aaRS and biotin synthetases"/>
    <property type="match status" value="1"/>
</dbReference>
<dbReference type="GO" id="GO:0004826">
    <property type="term" value="F:phenylalanine-tRNA ligase activity"/>
    <property type="evidence" value="ECO:0007669"/>
    <property type="project" value="UniProtKB-EC"/>
</dbReference>
<dbReference type="FunFam" id="3.30.930.10:FF:000041">
    <property type="entry name" value="Phenylalanyl-tRNA synthetase 2, mitochondrial"/>
    <property type="match status" value="1"/>
</dbReference>
<evidence type="ECO:0000256" key="10">
    <source>
        <dbReference type="ARBA" id="ARBA00022990"/>
    </source>
</evidence>
<dbReference type="PANTHER" id="PTHR11538">
    <property type="entry name" value="PHENYLALANYL-TRNA SYNTHETASE"/>
    <property type="match status" value="1"/>
</dbReference>
<evidence type="ECO:0000256" key="2">
    <source>
        <dbReference type="ARBA" id="ARBA00008226"/>
    </source>
</evidence>
<evidence type="ECO:0000256" key="15">
    <source>
        <dbReference type="ARBA" id="ARBA00060211"/>
    </source>
</evidence>
<evidence type="ECO:0000313" key="20">
    <source>
        <dbReference type="RefSeq" id="XP_011500279.1"/>
    </source>
</evidence>
<dbReference type="GO" id="GO:0005524">
    <property type="term" value="F:ATP binding"/>
    <property type="evidence" value="ECO:0007669"/>
    <property type="project" value="UniProtKB-KW"/>
</dbReference>
<keyword evidence="6" id="KW-0547">Nucleotide-binding</keyword>
<dbReference type="SUPFAM" id="SSF54991">
    <property type="entry name" value="Anticodon-binding domain of PheRS"/>
    <property type="match status" value="1"/>
</dbReference>
<organism evidence="19 20">
    <name type="scientific">Ceratosolen solmsi marchali</name>
    <dbReference type="NCBI Taxonomy" id="326594"/>
    <lineage>
        <taxon>Eukaryota</taxon>
        <taxon>Metazoa</taxon>
        <taxon>Ecdysozoa</taxon>
        <taxon>Arthropoda</taxon>
        <taxon>Hexapoda</taxon>
        <taxon>Insecta</taxon>
        <taxon>Pterygota</taxon>
        <taxon>Neoptera</taxon>
        <taxon>Endopterygota</taxon>
        <taxon>Hymenoptera</taxon>
        <taxon>Apocrita</taxon>
        <taxon>Proctotrupomorpha</taxon>
        <taxon>Chalcidoidea</taxon>
        <taxon>Agaonidae</taxon>
        <taxon>Agaoninae</taxon>
        <taxon>Ceratosolen</taxon>
    </lineage>
</organism>
<dbReference type="Gene3D" id="3.30.70.380">
    <property type="entry name" value="Ferrodoxin-fold anticodon-binding domain"/>
    <property type="match status" value="1"/>
</dbReference>
<accession>A0AAJ7DXQ7</accession>
<dbReference type="FunFam" id="3.30.70.380:FF:000002">
    <property type="entry name" value="phenylalanine--tRNA ligase, mitochondrial"/>
    <property type="match status" value="1"/>
</dbReference>
<dbReference type="KEGG" id="csol:105364113"/>
<keyword evidence="10" id="KW-0007">Acetylation</keyword>
<dbReference type="InterPro" id="IPR005121">
    <property type="entry name" value="Fdx_antiC-bd"/>
</dbReference>
<comment type="subcellular location">
    <subcellularLocation>
        <location evidence="1">Mitochondrion matrix</location>
    </subcellularLocation>
</comment>
<evidence type="ECO:0000256" key="7">
    <source>
        <dbReference type="ARBA" id="ARBA00022840"/>
    </source>
</evidence>
<reference evidence="20" key="1">
    <citation type="submission" date="2025-08" db="UniProtKB">
        <authorList>
            <consortium name="RefSeq"/>
        </authorList>
    </citation>
    <scope>IDENTIFICATION</scope>
</reference>
<protein>
    <recommendedName>
        <fullName evidence="16">Phenylalanine--tRNA ligase, mitochondrial</fullName>
        <ecNumber evidence="4">6.1.1.20</ecNumber>
    </recommendedName>
    <alternativeName>
        <fullName evidence="13">Phenylalanyl-tRNA synthetase</fullName>
    </alternativeName>
</protein>
<dbReference type="GO" id="GO:0005759">
    <property type="term" value="C:mitochondrial matrix"/>
    <property type="evidence" value="ECO:0007669"/>
    <property type="project" value="UniProtKB-SubCell"/>
</dbReference>
<evidence type="ECO:0000256" key="6">
    <source>
        <dbReference type="ARBA" id="ARBA00022741"/>
    </source>
</evidence>
<evidence type="ECO:0000256" key="9">
    <source>
        <dbReference type="ARBA" id="ARBA00022946"/>
    </source>
</evidence>
<evidence type="ECO:0000256" key="13">
    <source>
        <dbReference type="ARBA" id="ARBA00031194"/>
    </source>
</evidence>
<evidence type="ECO:0000256" key="16">
    <source>
        <dbReference type="ARBA" id="ARBA00073229"/>
    </source>
</evidence>
<dbReference type="Gene3D" id="3.30.930.10">
    <property type="entry name" value="Bira Bifunctional Protein, Domain 2"/>
    <property type="match status" value="1"/>
</dbReference>
<comment type="subunit">
    <text evidence="3">Monomer.</text>
</comment>
<evidence type="ECO:0000256" key="14">
    <source>
        <dbReference type="ARBA" id="ARBA00049255"/>
    </source>
</evidence>
<keyword evidence="7" id="KW-0067">ATP-binding</keyword>
<dbReference type="NCBIfam" id="TIGR00469">
    <property type="entry name" value="pheS_mito"/>
    <property type="match status" value="1"/>
</dbReference>
<dbReference type="EC" id="6.1.1.20" evidence="4"/>
<evidence type="ECO:0000256" key="5">
    <source>
        <dbReference type="ARBA" id="ARBA00022598"/>
    </source>
</evidence>
<keyword evidence="12" id="KW-0030">Aminoacyl-tRNA synthetase</keyword>
<evidence type="ECO:0000256" key="11">
    <source>
        <dbReference type="ARBA" id="ARBA00023128"/>
    </source>
</evidence>
<keyword evidence="9" id="KW-0809">Transit peptide</keyword>
<dbReference type="PROSITE" id="PS51447">
    <property type="entry name" value="FDX_ACB"/>
    <property type="match status" value="1"/>
</dbReference>
<comment type="function">
    <text evidence="15">Is responsible for the charging of tRNA(Phe) with phenylalanine in mitochondrial translation. To a lesser extent, also catalyzes direct attachment of m-Tyr (an oxidized version of Phe) to tRNA(Phe), thereby opening the way for delivery of the misacylated tRNA to the ribosome and incorporation of ROS-damaged amino acid into proteins.</text>
</comment>
<dbReference type="Pfam" id="PF01409">
    <property type="entry name" value="tRNA-synt_2d"/>
    <property type="match status" value="2"/>
</dbReference>
<name>A0AAJ7DXQ7_9HYME</name>
<evidence type="ECO:0000259" key="18">
    <source>
        <dbReference type="PROSITE" id="PS51447"/>
    </source>
</evidence>
<keyword evidence="5 20" id="KW-0436">Ligase</keyword>
<dbReference type="InterPro" id="IPR002319">
    <property type="entry name" value="Phenylalanyl-tRNA_Synthase"/>
</dbReference>
<feature type="domain" description="FDX-ACB" evidence="18">
    <location>
        <begin position="345"/>
        <end position="438"/>
    </location>
</feature>
<evidence type="ECO:0000256" key="4">
    <source>
        <dbReference type="ARBA" id="ARBA00012814"/>
    </source>
</evidence>
<dbReference type="SMART" id="SM00896">
    <property type="entry name" value="FDX-ACB"/>
    <property type="match status" value="1"/>
</dbReference>
<dbReference type="PANTHER" id="PTHR11538:SF41">
    <property type="entry name" value="PHENYLALANINE--TRNA LIGASE, MITOCHONDRIAL"/>
    <property type="match status" value="1"/>
</dbReference>
<gene>
    <name evidence="20" type="primary">LOC105364113</name>
</gene>
<sequence>MKIYWFRLTKGIKNYNLKLFYRSLSNIPEINKSPRTIKLLNYKYSTDNWTNITPKIISHLGQNLHIAKNHPLSYVRQRIINHFYKSYLNRLGNPLFSVYDNINPIVTTVQNFDSLLIPIDHVSRAKSDCYYINQETLLRAHTTAHQAELIALGLDNFLIIGDVYRRDEIDCTHYPVFHQVDGVRLCTMEQIFKNVRDPSKLNIFEYGSNESIDKQRYHTLEAVKIMEYDLKKTLVGLVQTLFGKDIKYRWVNQIFPFTHPSWELEICFNDKWLEILGCGIIRQEILHKTGAVDRIGWAFGLGLERLAMCLYSIPDIRLFWSTDSGFLNQFVTDNINSSITYKPISLHPQCTNDISFWLPQDIEYSSNDFYDIVREIGGDKVEQILLIDTYVNPKTKRTSHCYKIVYRHMERVLSQEEVNKIHKQIEITISKQLNVVIR</sequence>
<evidence type="ECO:0000259" key="17">
    <source>
        <dbReference type="PROSITE" id="PS50862"/>
    </source>
</evidence>